<proteinExistence type="predicted"/>
<sequence>MNVVTVDLRLFAMQEQQVRRGQGKPGEMLEKAAEVMMGCFRVCASDSTQIP</sequence>
<accession>A0AAU9WNN7</accession>
<dbReference type="EMBL" id="CALNXJ010000017">
    <property type="protein sequence ID" value="CAH3120049.1"/>
    <property type="molecule type" value="Genomic_DNA"/>
</dbReference>
<comment type="caution">
    <text evidence="1">The sequence shown here is derived from an EMBL/GenBank/DDBJ whole genome shotgun (WGS) entry which is preliminary data.</text>
</comment>
<dbReference type="AlphaFoldDB" id="A0AAU9WNN7"/>
<dbReference type="Proteomes" id="UP001159428">
    <property type="component" value="Unassembled WGS sequence"/>
</dbReference>
<protein>
    <submittedName>
        <fullName evidence="1">Uncharacterized protein</fullName>
    </submittedName>
</protein>
<reference evidence="1 2" key="1">
    <citation type="submission" date="2022-05" db="EMBL/GenBank/DDBJ databases">
        <authorList>
            <consortium name="Genoscope - CEA"/>
            <person name="William W."/>
        </authorList>
    </citation>
    <scope>NUCLEOTIDE SEQUENCE [LARGE SCALE GENOMIC DNA]</scope>
</reference>
<gene>
    <name evidence="1" type="ORF">PMEA_00008066</name>
</gene>
<evidence type="ECO:0000313" key="1">
    <source>
        <dbReference type="EMBL" id="CAH3120049.1"/>
    </source>
</evidence>
<name>A0AAU9WNN7_9CNID</name>
<evidence type="ECO:0000313" key="2">
    <source>
        <dbReference type="Proteomes" id="UP001159428"/>
    </source>
</evidence>
<organism evidence="1 2">
    <name type="scientific">Pocillopora meandrina</name>
    <dbReference type="NCBI Taxonomy" id="46732"/>
    <lineage>
        <taxon>Eukaryota</taxon>
        <taxon>Metazoa</taxon>
        <taxon>Cnidaria</taxon>
        <taxon>Anthozoa</taxon>
        <taxon>Hexacorallia</taxon>
        <taxon>Scleractinia</taxon>
        <taxon>Astrocoeniina</taxon>
        <taxon>Pocilloporidae</taxon>
        <taxon>Pocillopora</taxon>
    </lineage>
</organism>
<keyword evidence="2" id="KW-1185">Reference proteome</keyword>